<dbReference type="PRINTS" id="PR00385">
    <property type="entry name" value="P450"/>
</dbReference>
<dbReference type="InterPro" id="IPR036396">
    <property type="entry name" value="Cyt_P450_sf"/>
</dbReference>
<evidence type="ECO:0000256" key="2">
    <source>
        <dbReference type="ARBA" id="ARBA00010617"/>
    </source>
</evidence>
<dbReference type="Gene3D" id="1.10.630.10">
    <property type="entry name" value="Cytochrome P450"/>
    <property type="match status" value="1"/>
</dbReference>
<dbReference type="GO" id="GO:0005506">
    <property type="term" value="F:iron ion binding"/>
    <property type="evidence" value="ECO:0007669"/>
    <property type="project" value="InterPro"/>
</dbReference>
<dbReference type="OMA" id="TEPCKVQ"/>
<evidence type="ECO:0000256" key="3">
    <source>
        <dbReference type="ARBA" id="ARBA00022617"/>
    </source>
</evidence>
<evidence type="ECO:0000256" key="8">
    <source>
        <dbReference type="PIRSR" id="PIRSR602401-1"/>
    </source>
</evidence>
<dbReference type="Pfam" id="PF00067">
    <property type="entry name" value="p450"/>
    <property type="match status" value="1"/>
</dbReference>
<organism evidence="9 10">
    <name type="scientific">Aspergillus niger</name>
    <dbReference type="NCBI Taxonomy" id="5061"/>
    <lineage>
        <taxon>Eukaryota</taxon>
        <taxon>Fungi</taxon>
        <taxon>Dikarya</taxon>
        <taxon>Ascomycota</taxon>
        <taxon>Pezizomycotina</taxon>
        <taxon>Eurotiomycetes</taxon>
        <taxon>Eurotiomycetidae</taxon>
        <taxon>Eurotiales</taxon>
        <taxon>Aspergillaceae</taxon>
        <taxon>Aspergillus</taxon>
        <taxon>Aspergillus subgen. Circumdati</taxon>
    </lineage>
</organism>
<dbReference type="PRINTS" id="PR00463">
    <property type="entry name" value="EP450I"/>
</dbReference>
<dbReference type="EMBL" id="BCMY01000020">
    <property type="protein sequence ID" value="GAQ46252.1"/>
    <property type="molecule type" value="Genomic_DNA"/>
</dbReference>
<dbReference type="PANTHER" id="PTHR46300:SF7">
    <property type="entry name" value="P450, PUTATIVE (EUROFUNG)-RELATED"/>
    <property type="match status" value="1"/>
</dbReference>
<evidence type="ECO:0000256" key="7">
    <source>
        <dbReference type="ARBA" id="ARBA00023033"/>
    </source>
</evidence>
<dbReference type="InterPro" id="IPR002401">
    <property type="entry name" value="Cyt_P450_E_grp-I"/>
</dbReference>
<dbReference type="InterPro" id="IPR001128">
    <property type="entry name" value="Cyt_P450"/>
</dbReference>
<evidence type="ECO:0000313" key="10">
    <source>
        <dbReference type="Proteomes" id="UP000068243"/>
    </source>
</evidence>
<dbReference type="GO" id="GO:0004497">
    <property type="term" value="F:monooxygenase activity"/>
    <property type="evidence" value="ECO:0007669"/>
    <property type="project" value="UniProtKB-KW"/>
</dbReference>
<evidence type="ECO:0000256" key="6">
    <source>
        <dbReference type="ARBA" id="ARBA00023004"/>
    </source>
</evidence>
<comment type="cofactor">
    <cofactor evidence="1 8">
        <name>heme</name>
        <dbReference type="ChEBI" id="CHEBI:30413"/>
    </cofactor>
</comment>
<keyword evidence="3 8" id="KW-0349">Heme</keyword>
<name>A0A117E2W8_ASPNG</name>
<keyword evidence="4 8" id="KW-0479">Metal-binding</keyword>
<evidence type="ECO:0000256" key="5">
    <source>
        <dbReference type="ARBA" id="ARBA00023002"/>
    </source>
</evidence>
<dbReference type="VEuPathDB" id="FungiDB:M747DRAFT_278736"/>
<dbReference type="PANTHER" id="PTHR46300">
    <property type="entry name" value="P450, PUTATIVE (EUROFUNG)-RELATED-RELATED"/>
    <property type="match status" value="1"/>
</dbReference>
<dbReference type="GO" id="GO:0016705">
    <property type="term" value="F:oxidoreductase activity, acting on paired donors, with incorporation or reduction of molecular oxygen"/>
    <property type="evidence" value="ECO:0007669"/>
    <property type="project" value="InterPro"/>
</dbReference>
<evidence type="ECO:0000256" key="1">
    <source>
        <dbReference type="ARBA" id="ARBA00001971"/>
    </source>
</evidence>
<dbReference type="GO" id="GO:0020037">
    <property type="term" value="F:heme binding"/>
    <property type="evidence" value="ECO:0007669"/>
    <property type="project" value="InterPro"/>
</dbReference>
<evidence type="ECO:0000313" key="9">
    <source>
        <dbReference type="EMBL" id="GAQ46252.1"/>
    </source>
</evidence>
<gene>
    <name evidence="9" type="ORF">ABL_08913</name>
</gene>
<dbReference type="VEuPathDB" id="FungiDB:ATCC64974_110850"/>
<dbReference type="CDD" id="cd11065">
    <property type="entry name" value="CYP64-like"/>
    <property type="match status" value="1"/>
</dbReference>
<sequence>MNTLIYASVFGILALYVVRLSHFRKRGALPLPPGPKGLPLVGNIHDLPPHGSREWEHWLKHKDIYGPISSVSTPGNTLIIINDAKVAIDLLEKRSAQYSSRPRMIFGSELAGWERMVTMKRNPVHVRGARRRIHQYLGSANALSSFYTQQDIEARRFLLRALQSPERLVDHIRSQTGATILKIVYGYTTQPHGRDPLVDLADTSTEQFGKAHTPGTWLVDSFPLCIEILPEWVPGAGFQTKAREWRSTLDKLAEQPYLFVQEQMKNRTCQPSYVSKHLTQAGPDIDSEEEMEIKWSAATLYGAGADTTVSALSSFFLAMALFPTVQTKAQEELDCVVGTSLPTTEDRTNLPYINAVIKEVLRWNPVTPLGVAHASTKEDVYEGYRTPKDATIVPNIWAFLHDPEVYSDPMTFNPERFLETETHPAEIDPHNLAFGFGRIICPGRGFADSTIFLTVVRSLQAFRIGKLVRDGREIEPAVDYLPGVISHPKAFEISITPRSKEHELFIRSIEIEHPWDKGDIVIV</sequence>
<keyword evidence="5" id="KW-0560">Oxidoreductase</keyword>
<dbReference type="VEuPathDB" id="FungiDB:ASPNIDRAFT2_1149995"/>
<feature type="binding site" description="axial binding residue" evidence="8">
    <location>
        <position position="441"/>
    </location>
    <ligand>
        <name>heme</name>
        <dbReference type="ChEBI" id="CHEBI:30413"/>
    </ligand>
    <ligandPart>
        <name>Fe</name>
        <dbReference type="ChEBI" id="CHEBI:18248"/>
    </ligandPart>
</feature>
<dbReference type="Proteomes" id="UP000068243">
    <property type="component" value="Unassembled WGS sequence"/>
</dbReference>
<comment type="similarity">
    <text evidence="2">Belongs to the cytochrome P450 family.</text>
</comment>
<reference evidence="10" key="1">
    <citation type="journal article" date="2016" name="Genome Announc.">
        <title>Draft genome sequence of Aspergillus niger strain An76.</title>
        <authorList>
            <person name="Gong W."/>
            <person name="Cheng Z."/>
            <person name="Zhang H."/>
            <person name="Liu L."/>
            <person name="Gao P."/>
            <person name="Wang L."/>
        </authorList>
    </citation>
    <scope>NUCLEOTIDE SEQUENCE [LARGE SCALE GENOMIC DNA]</scope>
    <source>
        <strain evidence="10">An76</strain>
    </source>
</reference>
<dbReference type="AlphaFoldDB" id="A0A117E2W8"/>
<keyword evidence="7" id="KW-0503">Monooxygenase</keyword>
<keyword evidence="6 8" id="KW-0408">Iron</keyword>
<evidence type="ECO:0000256" key="4">
    <source>
        <dbReference type="ARBA" id="ARBA00022723"/>
    </source>
</evidence>
<dbReference type="SUPFAM" id="SSF48264">
    <property type="entry name" value="Cytochrome P450"/>
    <property type="match status" value="1"/>
</dbReference>
<dbReference type="OrthoDB" id="2789670at2759"/>
<accession>A0A117E2W8</accession>
<dbReference type="VEuPathDB" id="FungiDB:An11g03430"/>
<proteinExistence type="inferred from homology"/>
<dbReference type="InterPro" id="IPR050364">
    <property type="entry name" value="Cytochrome_P450_fung"/>
</dbReference>
<protein>
    <submittedName>
        <fullName evidence="9">Cytochrome P450 oxidoreductase OrdA-like</fullName>
    </submittedName>
</protein>
<comment type="caution">
    <text evidence="9">The sequence shown here is derived from an EMBL/GenBank/DDBJ whole genome shotgun (WGS) entry which is preliminary data.</text>
</comment>